<dbReference type="AlphaFoldDB" id="A0A927H5X7"/>
<reference evidence="1" key="1">
    <citation type="submission" date="2020-09" db="EMBL/GenBank/DDBJ databases">
        <title>A novel bacterium of genus Paenibacillus, isolated from South China Sea.</title>
        <authorList>
            <person name="Huang H."/>
            <person name="Mo K."/>
            <person name="Hu Y."/>
        </authorList>
    </citation>
    <scope>NUCLEOTIDE SEQUENCE</scope>
    <source>
        <strain evidence="1">IB182493</strain>
    </source>
</reference>
<comment type="caution">
    <text evidence="1">The sequence shown here is derived from an EMBL/GenBank/DDBJ whole genome shotgun (WGS) entry which is preliminary data.</text>
</comment>
<dbReference type="RefSeq" id="WP_190861460.1">
    <property type="nucleotide sequence ID" value="NZ_JACXIY010000014.1"/>
</dbReference>
<gene>
    <name evidence="1" type="ORF">IDH41_12520</name>
</gene>
<evidence type="ECO:0000313" key="1">
    <source>
        <dbReference type="EMBL" id="MBD2869405.1"/>
    </source>
</evidence>
<sequence length="302" mass="34305">MSEADFFKNMPHDKNDPNPFLAVFMDRSIPFNEDAKAAYLKDCSSRSRQFLLPVLRPVARLMIALLQLYKIVVPRAFTSSKLLHRVLYLGMKTFVSPSANYMILRHFYLGSEVLAFIRDNVPGVQIEMNPLKPTSLAPVKDDLFLIHDLNLYNFIINLNRELQSKGIEVTKQERLNLAAVTSGPIPIEPMPKRWTNFMDLTTAIECFTPVYQLFLTDNDFWRATNSLQLDETIGILASKIIGSNDRLALINNKHPMVPLTTLRAGFRLVLHGLATEQLHALLVELKQKQEAQDQAVAASPER</sequence>
<dbReference type="Pfam" id="PF22523">
    <property type="entry name" value="DUF6999"/>
    <property type="match status" value="1"/>
</dbReference>
<dbReference type="EMBL" id="JACXIY010000014">
    <property type="protein sequence ID" value="MBD2869405.1"/>
    <property type="molecule type" value="Genomic_DNA"/>
</dbReference>
<name>A0A927H5X7_9BACL</name>
<keyword evidence="2" id="KW-1185">Reference proteome</keyword>
<protein>
    <submittedName>
        <fullName evidence="1">Uncharacterized protein</fullName>
    </submittedName>
</protein>
<dbReference type="Proteomes" id="UP000632125">
    <property type="component" value="Unassembled WGS sequence"/>
</dbReference>
<evidence type="ECO:0000313" key="2">
    <source>
        <dbReference type="Proteomes" id="UP000632125"/>
    </source>
</evidence>
<organism evidence="1 2">
    <name type="scientific">Paenibacillus arenilitoris</name>
    <dbReference type="NCBI Taxonomy" id="2772299"/>
    <lineage>
        <taxon>Bacteria</taxon>
        <taxon>Bacillati</taxon>
        <taxon>Bacillota</taxon>
        <taxon>Bacilli</taxon>
        <taxon>Bacillales</taxon>
        <taxon>Paenibacillaceae</taxon>
        <taxon>Paenibacillus</taxon>
    </lineage>
</organism>
<proteinExistence type="predicted"/>
<accession>A0A927H5X7</accession>
<dbReference type="InterPro" id="IPR054268">
    <property type="entry name" value="DUF6999"/>
</dbReference>